<accession>A0A392W4N9</accession>
<reference evidence="1 2" key="1">
    <citation type="journal article" date="2018" name="Front. Plant Sci.">
        <title>Red Clover (Trifolium pratense) and Zigzag Clover (T. medium) - A Picture of Genomic Similarities and Differences.</title>
        <authorList>
            <person name="Dluhosova J."/>
            <person name="Istvanek J."/>
            <person name="Nedelnik J."/>
            <person name="Repkova J."/>
        </authorList>
    </citation>
    <scope>NUCLEOTIDE SEQUENCE [LARGE SCALE GENOMIC DNA]</scope>
    <source>
        <strain evidence="2">cv. 10/8</strain>
        <tissue evidence="1">Leaf</tissue>
    </source>
</reference>
<evidence type="ECO:0000313" key="1">
    <source>
        <dbReference type="EMBL" id="MCI95287.1"/>
    </source>
</evidence>
<feature type="non-terminal residue" evidence="1">
    <location>
        <position position="38"/>
    </location>
</feature>
<evidence type="ECO:0000313" key="2">
    <source>
        <dbReference type="Proteomes" id="UP000265520"/>
    </source>
</evidence>
<protein>
    <submittedName>
        <fullName evidence="1">Uncharacterized protein</fullName>
    </submittedName>
</protein>
<sequence>MSRLCAVGLLLVTCNLRSKVEDLVSSGVAKFEHLLGAL</sequence>
<dbReference type="EMBL" id="LXQA011382421">
    <property type="protein sequence ID" value="MCI95287.1"/>
    <property type="molecule type" value="Genomic_DNA"/>
</dbReference>
<dbReference type="Proteomes" id="UP000265520">
    <property type="component" value="Unassembled WGS sequence"/>
</dbReference>
<keyword evidence="2" id="KW-1185">Reference proteome</keyword>
<dbReference type="AlphaFoldDB" id="A0A392W4N9"/>
<comment type="caution">
    <text evidence="1">The sequence shown here is derived from an EMBL/GenBank/DDBJ whole genome shotgun (WGS) entry which is preliminary data.</text>
</comment>
<organism evidence="1 2">
    <name type="scientific">Trifolium medium</name>
    <dbReference type="NCBI Taxonomy" id="97028"/>
    <lineage>
        <taxon>Eukaryota</taxon>
        <taxon>Viridiplantae</taxon>
        <taxon>Streptophyta</taxon>
        <taxon>Embryophyta</taxon>
        <taxon>Tracheophyta</taxon>
        <taxon>Spermatophyta</taxon>
        <taxon>Magnoliopsida</taxon>
        <taxon>eudicotyledons</taxon>
        <taxon>Gunneridae</taxon>
        <taxon>Pentapetalae</taxon>
        <taxon>rosids</taxon>
        <taxon>fabids</taxon>
        <taxon>Fabales</taxon>
        <taxon>Fabaceae</taxon>
        <taxon>Papilionoideae</taxon>
        <taxon>50 kb inversion clade</taxon>
        <taxon>NPAAA clade</taxon>
        <taxon>Hologalegina</taxon>
        <taxon>IRL clade</taxon>
        <taxon>Trifolieae</taxon>
        <taxon>Trifolium</taxon>
    </lineage>
</organism>
<name>A0A392W4N9_9FABA</name>
<proteinExistence type="predicted"/>